<dbReference type="Gene3D" id="3.60.140.10">
    <property type="entry name" value="CNF1/YfiH-like putative cysteine hydrolases"/>
    <property type="match status" value="1"/>
</dbReference>
<dbReference type="Pfam" id="PF02578">
    <property type="entry name" value="Cu-oxidase_4"/>
    <property type="match status" value="1"/>
</dbReference>
<keyword evidence="3" id="KW-0808">Transferase</keyword>
<evidence type="ECO:0000256" key="2">
    <source>
        <dbReference type="ARBA" id="ARBA00007353"/>
    </source>
</evidence>
<evidence type="ECO:0000256" key="3">
    <source>
        <dbReference type="ARBA" id="ARBA00022679"/>
    </source>
</evidence>
<proteinExistence type="inferred from homology"/>
<comment type="catalytic activity">
    <reaction evidence="9">
        <text>S-methyl-5'-thioadenosine + phosphate = 5-(methylsulfanyl)-alpha-D-ribose 1-phosphate + adenine</text>
        <dbReference type="Rhea" id="RHEA:11852"/>
        <dbReference type="ChEBI" id="CHEBI:16708"/>
        <dbReference type="ChEBI" id="CHEBI:17509"/>
        <dbReference type="ChEBI" id="CHEBI:43474"/>
        <dbReference type="ChEBI" id="CHEBI:58533"/>
        <dbReference type="EC" id="2.4.2.28"/>
    </reaction>
    <physiologicalReaction direction="left-to-right" evidence="9">
        <dbReference type="Rhea" id="RHEA:11853"/>
    </physiologicalReaction>
</comment>
<evidence type="ECO:0000256" key="5">
    <source>
        <dbReference type="ARBA" id="ARBA00022801"/>
    </source>
</evidence>
<comment type="catalytic activity">
    <reaction evidence="7">
        <text>adenosine + H2O + H(+) = inosine + NH4(+)</text>
        <dbReference type="Rhea" id="RHEA:24408"/>
        <dbReference type="ChEBI" id="CHEBI:15377"/>
        <dbReference type="ChEBI" id="CHEBI:15378"/>
        <dbReference type="ChEBI" id="CHEBI:16335"/>
        <dbReference type="ChEBI" id="CHEBI:17596"/>
        <dbReference type="ChEBI" id="CHEBI:28938"/>
        <dbReference type="EC" id="3.5.4.4"/>
    </reaction>
    <physiologicalReaction direction="left-to-right" evidence="7">
        <dbReference type="Rhea" id="RHEA:24409"/>
    </physiologicalReaction>
</comment>
<evidence type="ECO:0000313" key="10">
    <source>
        <dbReference type="EMBL" id="KGA20777.1"/>
    </source>
</evidence>
<dbReference type="InterPro" id="IPR038371">
    <property type="entry name" value="Cu_polyphenol_OxRdtase_sf"/>
</dbReference>
<keyword evidence="5" id="KW-0378">Hydrolase</keyword>
<dbReference type="EMBL" id="JNSK01000001">
    <property type="protein sequence ID" value="KGA20777.1"/>
    <property type="molecule type" value="Genomic_DNA"/>
</dbReference>
<evidence type="ECO:0000256" key="6">
    <source>
        <dbReference type="ARBA" id="ARBA00022833"/>
    </source>
</evidence>
<dbReference type="InterPro" id="IPR003730">
    <property type="entry name" value="Cu_polyphenol_OxRdtase"/>
</dbReference>
<evidence type="ECO:0000256" key="1">
    <source>
        <dbReference type="ARBA" id="ARBA00000553"/>
    </source>
</evidence>
<evidence type="ECO:0000256" key="4">
    <source>
        <dbReference type="ARBA" id="ARBA00022723"/>
    </source>
</evidence>
<comment type="catalytic activity">
    <reaction evidence="8">
        <text>adenosine + phosphate = alpha-D-ribose 1-phosphate + adenine</text>
        <dbReference type="Rhea" id="RHEA:27642"/>
        <dbReference type="ChEBI" id="CHEBI:16335"/>
        <dbReference type="ChEBI" id="CHEBI:16708"/>
        <dbReference type="ChEBI" id="CHEBI:43474"/>
        <dbReference type="ChEBI" id="CHEBI:57720"/>
        <dbReference type="EC" id="2.4.2.1"/>
    </reaction>
    <physiologicalReaction direction="left-to-right" evidence="8">
        <dbReference type="Rhea" id="RHEA:27643"/>
    </physiologicalReaction>
</comment>
<dbReference type="InterPro" id="IPR011324">
    <property type="entry name" value="Cytotoxic_necrot_fac-like_cat"/>
</dbReference>
<dbReference type="SUPFAM" id="SSF64438">
    <property type="entry name" value="CNF1/YfiH-like putative cysteine hydrolases"/>
    <property type="match status" value="1"/>
</dbReference>
<comment type="catalytic activity">
    <reaction evidence="1">
        <text>inosine + phosphate = alpha-D-ribose 1-phosphate + hypoxanthine</text>
        <dbReference type="Rhea" id="RHEA:27646"/>
        <dbReference type="ChEBI" id="CHEBI:17368"/>
        <dbReference type="ChEBI" id="CHEBI:17596"/>
        <dbReference type="ChEBI" id="CHEBI:43474"/>
        <dbReference type="ChEBI" id="CHEBI:57720"/>
        <dbReference type="EC" id="2.4.2.1"/>
    </reaction>
    <physiologicalReaction direction="left-to-right" evidence="1">
        <dbReference type="Rhea" id="RHEA:27647"/>
    </physiologicalReaction>
</comment>
<dbReference type="AlphaFoldDB" id="A0A094QBJ7"/>
<comment type="caution">
    <text evidence="10">The sequence shown here is derived from an EMBL/GenBank/DDBJ whole genome shotgun (WGS) entry which is preliminary data.</text>
</comment>
<name>A0A094QBJ7_9ZZZZ</name>
<protein>
    <recommendedName>
        <fullName evidence="11">Purine nucleoside phosphorylase</fullName>
    </recommendedName>
</protein>
<dbReference type="GO" id="GO:0016787">
    <property type="term" value="F:hydrolase activity"/>
    <property type="evidence" value="ECO:0007669"/>
    <property type="project" value="UniProtKB-KW"/>
</dbReference>
<comment type="similarity">
    <text evidence="2">Belongs to the purine nucleoside phosphorylase YfiH/LACC1 family.</text>
</comment>
<organism evidence="10">
    <name type="scientific">freshwater metagenome</name>
    <dbReference type="NCBI Taxonomy" id="449393"/>
    <lineage>
        <taxon>unclassified sequences</taxon>
        <taxon>metagenomes</taxon>
        <taxon>ecological metagenomes</taxon>
    </lineage>
</organism>
<dbReference type="GO" id="GO:0005507">
    <property type="term" value="F:copper ion binding"/>
    <property type="evidence" value="ECO:0007669"/>
    <property type="project" value="TreeGrafter"/>
</dbReference>
<dbReference type="CDD" id="cd16833">
    <property type="entry name" value="YfiH"/>
    <property type="match status" value="1"/>
</dbReference>
<reference evidence="10" key="1">
    <citation type="submission" date="2014-05" db="EMBL/GenBank/DDBJ databases">
        <title>Key roles for freshwater Actinobacteria revealed by deep metagenomic sequencing.</title>
        <authorList>
            <person name="Ghai R."/>
            <person name="Mizuno C.M."/>
            <person name="Picazo A."/>
            <person name="Camacho A."/>
            <person name="Rodriguez-Valera F."/>
        </authorList>
    </citation>
    <scope>NUCLEOTIDE SEQUENCE</scope>
</reference>
<evidence type="ECO:0000256" key="9">
    <source>
        <dbReference type="ARBA" id="ARBA00049893"/>
    </source>
</evidence>
<dbReference type="PANTHER" id="PTHR30616:SF2">
    <property type="entry name" value="PURINE NUCLEOSIDE PHOSPHORYLASE LACC1"/>
    <property type="match status" value="1"/>
</dbReference>
<dbReference type="NCBIfam" id="TIGR00726">
    <property type="entry name" value="peptidoglycan editing factor PgeF"/>
    <property type="match status" value="1"/>
</dbReference>
<keyword evidence="6" id="KW-0862">Zinc</keyword>
<gene>
    <name evidence="10" type="ORF">GM50_0345</name>
</gene>
<evidence type="ECO:0008006" key="11">
    <source>
        <dbReference type="Google" id="ProtNLM"/>
    </source>
</evidence>
<dbReference type="PANTHER" id="PTHR30616">
    <property type="entry name" value="UNCHARACTERIZED PROTEIN YFIH"/>
    <property type="match status" value="1"/>
</dbReference>
<evidence type="ECO:0000256" key="8">
    <source>
        <dbReference type="ARBA" id="ARBA00048968"/>
    </source>
</evidence>
<keyword evidence="4" id="KW-0479">Metal-binding</keyword>
<sequence>MNFRFTESTGGNSTGAFLSRNLALHVGDQPEIVGSNRRSLSDEIGLPIQFMEQVHGDHVQVIDDFTQSSPTADALVTSNPQIALAVMVADCIPLLLANQGSIAAVHVGRKGLLNGVWHRAIAKMRELDSSPISAFIGPSICGRCYEVSPEIFAEITQPFPRAAAETIQGTPSIDLAAALTCELEKIEIDVLTIARCTVEDSSLYSYRRDGVTGRQAGVIWI</sequence>
<evidence type="ECO:0000256" key="7">
    <source>
        <dbReference type="ARBA" id="ARBA00047989"/>
    </source>
</evidence>
<dbReference type="GO" id="GO:0017061">
    <property type="term" value="F:S-methyl-5-thioadenosine phosphorylase activity"/>
    <property type="evidence" value="ECO:0007669"/>
    <property type="project" value="UniProtKB-EC"/>
</dbReference>
<accession>A0A094QBJ7</accession>